<dbReference type="PANTHER" id="PTHR42879:SF2">
    <property type="entry name" value="3-OXOACYL-[ACYL-CARRIER-PROTEIN] REDUCTASE FABG"/>
    <property type="match status" value="1"/>
</dbReference>
<keyword evidence="14" id="KW-1185">Reference proteome</keyword>
<dbReference type="UniPathway" id="UPA00094"/>
<evidence type="ECO:0000256" key="3">
    <source>
        <dbReference type="ARBA" id="ARBA00012948"/>
    </source>
</evidence>
<sequence length="245" mass="25972">MDLKGKNVLVTGSTRGIGKAVALAFAKEGANVALNGRGEITAEQITEIESFGVKCIGVSGDIASFDSAENMIKAVVEGLGSIDILVNNAGITNDKLLLRMSEDDFTRCIQINLTGTFNMTQHAIKRMMKQRSGRIINMSSVVGLMGNIGQANYAASKAGVIGLTKSVAREVAARGITCNAIAPGFIETEMTEVLSDKVKEQMNQQIPLQRFGQVEDVADTAIFLAKSPYITGQVLNVDGGLVMQG</sequence>
<keyword evidence="4 11" id="KW-0276">Fatty acid metabolism</keyword>
<proteinExistence type="inferred from homology"/>
<reference evidence="14" key="1">
    <citation type="submission" date="2016-09" db="EMBL/GenBank/DDBJ databases">
        <authorList>
            <person name="Gulvik C.A."/>
        </authorList>
    </citation>
    <scope>NUCLEOTIDE SEQUENCE [LARGE SCALE GENOMIC DNA]</scope>
    <source>
        <strain evidence="14">LMG 26306</strain>
    </source>
</reference>
<evidence type="ECO:0000256" key="8">
    <source>
        <dbReference type="ARBA" id="ARBA00048508"/>
    </source>
</evidence>
<dbReference type="PRINTS" id="PR00081">
    <property type="entry name" value="GDHRDH"/>
</dbReference>
<comment type="caution">
    <text evidence="13">The sequence shown here is derived from an EMBL/GenBank/DDBJ whole genome shotgun (WGS) entry which is preliminary data.</text>
</comment>
<dbReference type="SMART" id="SM00822">
    <property type="entry name" value="PKS_KR"/>
    <property type="match status" value="1"/>
</dbReference>
<comment type="pathway">
    <text evidence="1 11">Lipid metabolism; fatty acid biosynthesis.</text>
</comment>
<name>A0A1E5GQ13_9ENTE</name>
<dbReference type="InterPro" id="IPR036291">
    <property type="entry name" value="NAD(P)-bd_dom_sf"/>
</dbReference>
<keyword evidence="11" id="KW-0443">Lipid metabolism</keyword>
<evidence type="ECO:0000256" key="2">
    <source>
        <dbReference type="ARBA" id="ARBA00006484"/>
    </source>
</evidence>
<comment type="function">
    <text evidence="11">Catalyzes the NADPH-dependent reduction of beta-ketoacyl-ACP substrates to beta-hydroxyacyl-ACP products, the first reductive step in the elongation cycle of fatty acid biosynthesis.</text>
</comment>
<accession>A0A1E5GQ13</accession>
<dbReference type="Gene3D" id="3.40.50.720">
    <property type="entry name" value="NAD(P)-binding Rossmann-like Domain"/>
    <property type="match status" value="1"/>
</dbReference>
<dbReference type="GO" id="GO:0051287">
    <property type="term" value="F:NAD binding"/>
    <property type="evidence" value="ECO:0007669"/>
    <property type="project" value="UniProtKB-UniRule"/>
</dbReference>
<feature type="binding site" evidence="10">
    <location>
        <begin position="12"/>
        <end position="15"/>
    </location>
    <ligand>
        <name>NADP(+)</name>
        <dbReference type="ChEBI" id="CHEBI:58349"/>
    </ligand>
</feature>
<evidence type="ECO:0000256" key="7">
    <source>
        <dbReference type="ARBA" id="ARBA00023160"/>
    </source>
</evidence>
<feature type="active site" description="Proton acceptor" evidence="9">
    <location>
        <position position="153"/>
    </location>
</feature>
<evidence type="ECO:0000256" key="11">
    <source>
        <dbReference type="RuleBase" id="RU366074"/>
    </source>
</evidence>
<dbReference type="InterPro" id="IPR050259">
    <property type="entry name" value="SDR"/>
</dbReference>
<dbReference type="PROSITE" id="PS00061">
    <property type="entry name" value="ADH_SHORT"/>
    <property type="match status" value="1"/>
</dbReference>
<dbReference type="InterPro" id="IPR011284">
    <property type="entry name" value="3oxo_ACP_reduc"/>
</dbReference>
<dbReference type="Proteomes" id="UP000094764">
    <property type="component" value="Unassembled WGS sequence"/>
</dbReference>
<dbReference type="OrthoDB" id="9803333at2"/>
<dbReference type="NCBIfam" id="NF009466">
    <property type="entry name" value="PRK12826.1-2"/>
    <property type="match status" value="1"/>
</dbReference>
<feature type="binding site" evidence="10">
    <location>
        <begin position="153"/>
        <end position="157"/>
    </location>
    <ligand>
        <name>NADP(+)</name>
        <dbReference type="ChEBI" id="CHEBI:58349"/>
    </ligand>
</feature>
<evidence type="ECO:0000313" key="14">
    <source>
        <dbReference type="Proteomes" id="UP000094764"/>
    </source>
</evidence>
<evidence type="ECO:0000256" key="5">
    <source>
        <dbReference type="ARBA" id="ARBA00022857"/>
    </source>
</evidence>
<feature type="binding site" evidence="10">
    <location>
        <position position="88"/>
    </location>
    <ligand>
        <name>NADP(+)</name>
        <dbReference type="ChEBI" id="CHEBI:58349"/>
    </ligand>
</feature>
<dbReference type="InterPro" id="IPR020904">
    <property type="entry name" value="Sc_DH/Rdtase_CS"/>
</dbReference>
<dbReference type="CDD" id="cd05333">
    <property type="entry name" value="BKR_SDR_c"/>
    <property type="match status" value="1"/>
</dbReference>
<dbReference type="FunFam" id="3.40.50.720:FF:000115">
    <property type="entry name" value="3-oxoacyl-[acyl-carrier-protein] reductase FabG"/>
    <property type="match status" value="1"/>
</dbReference>
<dbReference type="PRINTS" id="PR00080">
    <property type="entry name" value="SDRFAMILY"/>
</dbReference>
<dbReference type="AlphaFoldDB" id="A0A1E5GQ13"/>
<evidence type="ECO:0000259" key="12">
    <source>
        <dbReference type="SMART" id="SM00822"/>
    </source>
</evidence>
<dbReference type="GO" id="GO:0006633">
    <property type="term" value="P:fatty acid biosynthetic process"/>
    <property type="evidence" value="ECO:0007669"/>
    <property type="project" value="UniProtKB-UniPathway"/>
</dbReference>
<dbReference type="PATRIC" id="fig|903983.4.peg.460"/>
<dbReference type="InterPro" id="IPR057326">
    <property type="entry name" value="KR_dom"/>
</dbReference>
<dbReference type="InterPro" id="IPR002347">
    <property type="entry name" value="SDR_fam"/>
</dbReference>
<comment type="similarity">
    <text evidence="2 11">Belongs to the short-chain dehydrogenases/reductases (SDR) family.</text>
</comment>
<dbReference type="SUPFAM" id="SSF51735">
    <property type="entry name" value="NAD(P)-binding Rossmann-fold domains"/>
    <property type="match status" value="1"/>
</dbReference>
<evidence type="ECO:0000256" key="10">
    <source>
        <dbReference type="PIRSR" id="PIRSR611284-2"/>
    </source>
</evidence>
<keyword evidence="7 11" id="KW-0275">Fatty acid biosynthesis</keyword>
<evidence type="ECO:0000313" key="13">
    <source>
        <dbReference type="EMBL" id="OEG14769.1"/>
    </source>
</evidence>
<organism evidence="13 14">
    <name type="scientific">Enterococcus quebecensis</name>
    <dbReference type="NCBI Taxonomy" id="903983"/>
    <lineage>
        <taxon>Bacteria</taxon>
        <taxon>Bacillati</taxon>
        <taxon>Bacillota</taxon>
        <taxon>Bacilli</taxon>
        <taxon>Lactobacillales</taxon>
        <taxon>Enterococcaceae</taxon>
        <taxon>Enterococcus</taxon>
    </lineage>
</organism>
<comment type="catalytic activity">
    <reaction evidence="8 11">
        <text>a (3R)-hydroxyacyl-[ACP] + NADP(+) = a 3-oxoacyl-[ACP] + NADPH + H(+)</text>
        <dbReference type="Rhea" id="RHEA:17397"/>
        <dbReference type="Rhea" id="RHEA-COMP:9916"/>
        <dbReference type="Rhea" id="RHEA-COMP:9945"/>
        <dbReference type="ChEBI" id="CHEBI:15378"/>
        <dbReference type="ChEBI" id="CHEBI:57783"/>
        <dbReference type="ChEBI" id="CHEBI:58349"/>
        <dbReference type="ChEBI" id="CHEBI:78776"/>
        <dbReference type="ChEBI" id="CHEBI:78827"/>
        <dbReference type="EC" id="1.1.1.100"/>
    </reaction>
</comment>
<keyword evidence="5 10" id="KW-0521">NADP</keyword>
<evidence type="ECO:0000256" key="4">
    <source>
        <dbReference type="ARBA" id="ARBA00022832"/>
    </source>
</evidence>
<comment type="subunit">
    <text evidence="11">Homotetramer.</text>
</comment>
<dbReference type="GO" id="GO:0004316">
    <property type="term" value="F:3-oxoacyl-[acyl-carrier-protein] reductase (NADPH) activity"/>
    <property type="evidence" value="ECO:0007669"/>
    <property type="project" value="UniProtKB-UniRule"/>
</dbReference>
<dbReference type="EMBL" id="MIKB01000018">
    <property type="protein sequence ID" value="OEG14769.1"/>
    <property type="molecule type" value="Genomic_DNA"/>
</dbReference>
<keyword evidence="6 11" id="KW-0560">Oxidoreductase</keyword>
<dbReference type="NCBIfam" id="TIGR01830">
    <property type="entry name" value="3oxo_ACP_reduc"/>
    <property type="match status" value="1"/>
</dbReference>
<evidence type="ECO:0000256" key="6">
    <source>
        <dbReference type="ARBA" id="ARBA00023002"/>
    </source>
</evidence>
<dbReference type="RefSeq" id="WP_069636001.1">
    <property type="nucleotide sequence ID" value="NZ_JXKZ01000011.1"/>
</dbReference>
<gene>
    <name evidence="13" type="ORF">BCR23_11785</name>
</gene>
<keyword evidence="11" id="KW-0444">Lipid biosynthesis</keyword>
<dbReference type="NCBIfam" id="NF005559">
    <property type="entry name" value="PRK07231.1"/>
    <property type="match status" value="1"/>
</dbReference>
<dbReference type="Pfam" id="PF13561">
    <property type="entry name" value="adh_short_C2"/>
    <property type="match status" value="1"/>
</dbReference>
<evidence type="ECO:0000256" key="1">
    <source>
        <dbReference type="ARBA" id="ARBA00005194"/>
    </source>
</evidence>
<feature type="domain" description="Ketoreductase" evidence="12">
    <location>
        <begin position="6"/>
        <end position="184"/>
    </location>
</feature>
<protein>
    <recommendedName>
        <fullName evidence="3 11">3-oxoacyl-[acyl-carrier-protein] reductase</fullName>
        <ecNumber evidence="3 11">1.1.1.100</ecNumber>
    </recommendedName>
</protein>
<feature type="binding site" evidence="10">
    <location>
        <position position="186"/>
    </location>
    <ligand>
        <name>NADP(+)</name>
        <dbReference type="ChEBI" id="CHEBI:58349"/>
    </ligand>
</feature>
<evidence type="ECO:0000256" key="9">
    <source>
        <dbReference type="PIRSR" id="PIRSR611284-1"/>
    </source>
</evidence>
<dbReference type="PANTHER" id="PTHR42879">
    <property type="entry name" value="3-OXOACYL-(ACYL-CARRIER-PROTEIN) REDUCTASE"/>
    <property type="match status" value="1"/>
</dbReference>
<dbReference type="STRING" id="903983.BCR23_11785"/>
<dbReference type="EC" id="1.1.1.100" evidence="3 11"/>